<evidence type="ECO:0000256" key="4">
    <source>
        <dbReference type="ARBA" id="ARBA00023004"/>
    </source>
</evidence>
<dbReference type="GO" id="GO:0016491">
    <property type="term" value="F:oxidoreductase activity"/>
    <property type="evidence" value="ECO:0007669"/>
    <property type="project" value="UniProtKB-KW"/>
</dbReference>
<organism evidence="7 8">
    <name type="scientific">Botryobasidium botryosum (strain FD-172 SS1)</name>
    <dbReference type="NCBI Taxonomy" id="930990"/>
    <lineage>
        <taxon>Eukaryota</taxon>
        <taxon>Fungi</taxon>
        <taxon>Dikarya</taxon>
        <taxon>Basidiomycota</taxon>
        <taxon>Agaricomycotina</taxon>
        <taxon>Agaricomycetes</taxon>
        <taxon>Cantharellales</taxon>
        <taxon>Botryobasidiaceae</taxon>
        <taxon>Botryobasidium</taxon>
    </lineage>
</organism>
<dbReference type="PANTHER" id="PTHR10209:SF885">
    <property type="entry name" value="2OG-FE(II) OXYGENASE FAMILY, PUTATIVE (AFU_ORTHOLOGUE AFUA_2G00750)-RELATED"/>
    <property type="match status" value="1"/>
</dbReference>
<proteinExistence type="inferred from homology"/>
<dbReference type="InParanoid" id="A0A067MR79"/>
<dbReference type="EMBL" id="KL198024">
    <property type="protein sequence ID" value="KDQ17215.1"/>
    <property type="molecule type" value="Genomic_DNA"/>
</dbReference>
<evidence type="ECO:0000256" key="3">
    <source>
        <dbReference type="ARBA" id="ARBA00023002"/>
    </source>
</evidence>
<keyword evidence="3 5" id="KW-0560">Oxidoreductase</keyword>
<dbReference type="Pfam" id="PF14226">
    <property type="entry name" value="DIOX_N"/>
    <property type="match status" value="1"/>
</dbReference>
<dbReference type="Pfam" id="PF03171">
    <property type="entry name" value="2OG-FeII_Oxy"/>
    <property type="match status" value="1"/>
</dbReference>
<dbReference type="AlphaFoldDB" id="A0A067MR79"/>
<evidence type="ECO:0000256" key="2">
    <source>
        <dbReference type="ARBA" id="ARBA00022723"/>
    </source>
</evidence>
<dbReference type="InterPro" id="IPR026992">
    <property type="entry name" value="DIOX_N"/>
</dbReference>
<reference evidence="8" key="1">
    <citation type="journal article" date="2014" name="Proc. Natl. Acad. Sci. U.S.A.">
        <title>Extensive sampling of basidiomycete genomes demonstrates inadequacy of the white-rot/brown-rot paradigm for wood decay fungi.</title>
        <authorList>
            <person name="Riley R."/>
            <person name="Salamov A.A."/>
            <person name="Brown D.W."/>
            <person name="Nagy L.G."/>
            <person name="Floudas D."/>
            <person name="Held B.W."/>
            <person name="Levasseur A."/>
            <person name="Lombard V."/>
            <person name="Morin E."/>
            <person name="Otillar R."/>
            <person name="Lindquist E.A."/>
            <person name="Sun H."/>
            <person name="LaButti K.M."/>
            <person name="Schmutz J."/>
            <person name="Jabbour D."/>
            <person name="Luo H."/>
            <person name="Baker S.E."/>
            <person name="Pisabarro A.G."/>
            <person name="Walton J.D."/>
            <person name="Blanchette R.A."/>
            <person name="Henrissat B."/>
            <person name="Martin F."/>
            <person name="Cullen D."/>
            <person name="Hibbett D.S."/>
            <person name="Grigoriev I.V."/>
        </authorList>
    </citation>
    <scope>NUCLEOTIDE SEQUENCE [LARGE SCALE GENOMIC DNA]</scope>
    <source>
        <strain evidence="8">FD-172 SS1</strain>
    </source>
</reference>
<dbReference type="OrthoDB" id="288590at2759"/>
<keyword evidence="4 5" id="KW-0408">Iron</keyword>
<dbReference type="Gene3D" id="2.60.120.330">
    <property type="entry name" value="B-lactam Antibiotic, Isopenicillin N Synthase, Chain"/>
    <property type="match status" value="1"/>
</dbReference>
<protein>
    <recommendedName>
        <fullName evidence="6">Fe2OG dioxygenase domain-containing protein</fullName>
    </recommendedName>
</protein>
<dbReference type="PROSITE" id="PS51471">
    <property type="entry name" value="FE2OG_OXY"/>
    <property type="match status" value="1"/>
</dbReference>
<comment type="similarity">
    <text evidence="1 5">Belongs to the iron/ascorbate-dependent oxidoreductase family.</text>
</comment>
<dbReference type="Proteomes" id="UP000027195">
    <property type="component" value="Unassembled WGS sequence"/>
</dbReference>
<keyword evidence="2 5" id="KW-0479">Metal-binding</keyword>
<name>A0A067MR79_BOTB1</name>
<evidence type="ECO:0000313" key="8">
    <source>
        <dbReference type="Proteomes" id="UP000027195"/>
    </source>
</evidence>
<dbReference type="SUPFAM" id="SSF51197">
    <property type="entry name" value="Clavaminate synthase-like"/>
    <property type="match status" value="1"/>
</dbReference>
<evidence type="ECO:0000256" key="1">
    <source>
        <dbReference type="ARBA" id="ARBA00008056"/>
    </source>
</evidence>
<evidence type="ECO:0000259" key="6">
    <source>
        <dbReference type="PROSITE" id="PS51471"/>
    </source>
</evidence>
<keyword evidence="8" id="KW-1185">Reference proteome</keyword>
<dbReference type="STRING" id="930990.A0A067MR79"/>
<dbReference type="PANTHER" id="PTHR10209">
    <property type="entry name" value="OXIDOREDUCTASE, 2OG-FE II OXYGENASE FAMILY PROTEIN"/>
    <property type="match status" value="1"/>
</dbReference>
<feature type="domain" description="Fe2OG dioxygenase" evidence="6">
    <location>
        <begin position="177"/>
        <end position="284"/>
    </location>
</feature>
<dbReference type="GO" id="GO:0046872">
    <property type="term" value="F:metal ion binding"/>
    <property type="evidence" value="ECO:0007669"/>
    <property type="project" value="UniProtKB-KW"/>
</dbReference>
<evidence type="ECO:0000313" key="7">
    <source>
        <dbReference type="EMBL" id="KDQ17215.1"/>
    </source>
</evidence>
<dbReference type="HOGENOM" id="CLU_010119_1_1_1"/>
<dbReference type="InterPro" id="IPR044861">
    <property type="entry name" value="IPNS-like_FE2OG_OXY"/>
</dbReference>
<dbReference type="InterPro" id="IPR027443">
    <property type="entry name" value="IPNS-like_sf"/>
</dbReference>
<dbReference type="InterPro" id="IPR005123">
    <property type="entry name" value="Oxoglu/Fe-dep_dioxygenase_dom"/>
</dbReference>
<gene>
    <name evidence="7" type="ORF">BOTBODRAFT_648452</name>
</gene>
<evidence type="ECO:0000256" key="5">
    <source>
        <dbReference type="RuleBase" id="RU003682"/>
    </source>
</evidence>
<sequence>MASEANFSAVPVLDFTLLDRGKKDQFIAELRHAVVNVGFLYLANPPVSKELIDSVVDYAPKLFALPQEAKDKLVMRNSPHFLGYNRLGSEFTKGAQDQREQFDIATEYENRWTPGQPDYLRLWGPSQWPDESEIPGFRQTFSAYLRQVEALSFQFTSLLAEALSLPPDAFDPFFNVPKEDMQHRGKVVKYPSVDQVSGSQGVGPHFDAGFLTFLLQASDLPGLQVQNTSGEWIDVLPKPHTLVVNIGKGLETVTQGVTLATSHRVISPPVGSPARYSIPFFQNISLTVRLGEMRLDLPDHILKLKEARGGTGKTESVNFSEYASEPSGLVSLIGRIKSHPDVGERHYPKLFRQLFPQGAPKFGDAY</sequence>
<accession>A0A067MR79</accession>